<dbReference type="Gene3D" id="3.40.710.10">
    <property type="entry name" value="DD-peptidase/beta-lactamase superfamily"/>
    <property type="match status" value="1"/>
</dbReference>
<comment type="caution">
    <text evidence="2">The sequence shown here is derived from an EMBL/GenBank/DDBJ whole genome shotgun (WGS) entry which is preliminary data.</text>
</comment>
<keyword evidence="3" id="KW-1185">Reference proteome</keyword>
<sequence length="342" mass="37944">MPHPAPLIVSSGSFSAPLPSCSPEEQQTDGFPLLQADRAAERNFPKLRSFLLMRGGKLVFERYYGGATAETLHDLRSATKSFTAALVGIAHERRGEPDLDGSVFGHLERVWPKDAHPLAEEITLRQLLTMTSGCYWKTGRSLGEALLRPFHRSRSWISFALRLPVMPEQRGVFTYRSTDSHLLSAILTEWTGEDAFTFARRELFEPLGIRSAAWSPVREGVSAGHIGLALTARDLARFGLCCLGGGLYEERRVLPAEWTKQMLTPQTEGYEGFGDYGFQWWAGELDGVPYACAHGHGGQQIYVLPTLDAVAVFTSDSRVSRYKNPRQLMRKFVLPALGAAKS</sequence>
<dbReference type="EMBL" id="JAAFGS010000008">
    <property type="protein sequence ID" value="NGZ77425.1"/>
    <property type="molecule type" value="Genomic_DNA"/>
</dbReference>
<name>A0ABX0FAK3_9BACL</name>
<evidence type="ECO:0000259" key="1">
    <source>
        <dbReference type="Pfam" id="PF00144"/>
    </source>
</evidence>
<gene>
    <name evidence="2" type="ORF">GYN08_19225</name>
</gene>
<feature type="domain" description="Beta-lactamase-related" evidence="1">
    <location>
        <begin position="50"/>
        <end position="319"/>
    </location>
</feature>
<dbReference type="PANTHER" id="PTHR43283:SF7">
    <property type="entry name" value="BETA-LACTAMASE-RELATED DOMAIN-CONTAINING PROTEIN"/>
    <property type="match status" value="1"/>
</dbReference>
<dbReference type="GO" id="GO:0016787">
    <property type="term" value="F:hydrolase activity"/>
    <property type="evidence" value="ECO:0007669"/>
    <property type="project" value="UniProtKB-KW"/>
</dbReference>
<keyword evidence="2" id="KW-0378">Hydrolase</keyword>
<dbReference type="InterPro" id="IPR050789">
    <property type="entry name" value="Diverse_Enzym_Activities"/>
</dbReference>
<protein>
    <submittedName>
        <fullName evidence="2">Serine hydrolase</fullName>
    </submittedName>
</protein>
<evidence type="ECO:0000313" key="2">
    <source>
        <dbReference type="EMBL" id="NGZ77425.1"/>
    </source>
</evidence>
<dbReference type="Proteomes" id="UP000800303">
    <property type="component" value="Unassembled WGS sequence"/>
</dbReference>
<dbReference type="InterPro" id="IPR001466">
    <property type="entry name" value="Beta-lactam-related"/>
</dbReference>
<accession>A0ABX0FAK3</accession>
<organism evidence="2 3">
    <name type="scientific">Saccharibacillus alkalitolerans</name>
    <dbReference type="NCBI Taxonomy" id="2705290"/>
    <lineage>
        <taxon>Bacteria</taxon>
        <taxon>Bacillati</taxon>
        <taxon>Bacillota</taxon>
        <taxon>Bacilli</taxon>
        <taxon>Bacillales</taxon>
        <taxon>Paenibacillaceae</taxon>
        <taxon>Saccharibacillus</taxon>
    </lineage>
</organism>
<dbReference type="InterPro" id="IPR012338">
    <property type="entry name" value="Beta-lactam/transpept-like"/>
</dbReference>
<dbReference type="Pfam" id="PF00144">
    <property type="entry name" value="Beta-lactamase"/>
    <property type="match status" value="1"/>
</dbReference>
<proteinExistence type="predicted"/>
<dbReference type="RefSeq" id="WP_166278006.1">
    <property type="nucleotide sequence ID" value="NZ_JAAFGS010000008.1"/>
</dbReference>
<dbReference type="PANTHER" id="PTHR43283">
    <property type="entry name" value="BETA-LACTAMASE-RELATED"/>
    <property type="match status" value="1"/>
</dbReference>
<reference evidence="2 3" key="1">
    <citation type="submission" date="2020-01" db="EMBL/GenBank/DDBJ databases">
        <title>Polyphasic characterisation and genomic insights into a novel alkali tolerant bacterium VR-M41.</title>
        <authorList>
            <person name="Vemuluri V.R."/>
        </authorList>
    </citation>
    <scope>NUCLEOTIDE SEQUENCE [LARGE SCALE GENOMIC DNA]</scope>
    <source>
        <strain evidence="2 3">VR-M41</strain>
    </source>
</reference>
<dbReference type="SUPFAM" id="SSF56601">
    <property type="entry name" value="beta-lactamase/transpeptidase-like"/>
    <property type="match status" value="1"/>
</dbReference>
<evidence type="ECO:0000313" key="3">
    <source>
        <dbReference type="Proteomes" id="UP000800303"/>
    </source>
</evidence>